<gene>
    <name evidence="3" type="ORF">CF651_13845</name>
</gene>
<dbReference type="OrthoDB" id="7869153at2"/>
<dbReference type="SUPFAM" id="SSF56059">
    <property type="entry name" value="Glutathione synthetase ATP-binding domain-like"/>
    <property type="match status" value="1"/>
</dbReference>
<dbReference type="Gene3D" id="3.30.470.20">
    <property type="entry name" value="ATP-grasp fold, B domain"/>
    <property type="match status" value="1"/>
</dbReference>
<evidence type="ECO:0000256" key="1">
    <source>
        <dbReference type="PROSITE-ProRule" id="PRU00409"/>
    </source>
</evidence>
<evidence type="ECO:0000313" key="4">
    <source>
        <dbReference type="Proteomes" id="UP000215509"/>
    </source>
</evidence>
<dbReference type="AlphaFoldDB" id="A0A229URH5"/>
<accession>A0A229URH5</accession>
<keyword evidence="1" id="KW-0067">ATP-binding</keyword>
<protein>
    <recommendedName>
        <fullName evidence="2">ATP-grasp domain-containing protein</fullName>
    </recommendedName>
</protein>
<keyword evidence="4" id="KW-1185">Reference proteome</keyword>
<dbReference type="GO" id="GO:0005524">
    <property type="term" value="F:ATP binding"/>
    <property type="evidence" value="ECO:0007669"/>
    <property type="project" value="UniProtKB-UniRule"/>
</dbReference>
<dbReference type="EMBL" id="NMQW01000018">
    <property type="protein sequence ID" value="OXM85795.1"/>
    <property type="molecule type" value="Genomic_DNA"/>
</dbReference>
<keyword evidence="1" id="KW-0547">Nucleotide-binding</keyword>
<feature type="domain" description="ATP-grasp" evidence="2">
    <location>
        <begin position="3"/>
        <end position="227"/>
    </location>
</feature>
<dbReference type="Proteomes" id="UP000215509">
    <property type="component" value="Unassembled WGS sequence"/>
</dbReference>
<sequence>MRNSSGIRSFLPETRLATKSNLQAMLMLYKSVYLKPDEGTGGHGIMKITRNGSRYIVRRGTVSQTYASYDRLYGSLHRLVSGRKYVVQKGIDLLRHRRRPFDIRVMVQKNRANELVVTGMVGRLAKAGKIVTNYHSGGKPLPVGTLLHSRLRGEKKRRYMNKIAFVGRKASLALGQAYRGNRAFGVDIAIDSHMKPWVLEVNTRPDMTIFRALRNKAMYKRILKYSKFKK</sequence>
<evidence type="ECO:0000313" key="3">
    <source>
        <dbReference type="EMBL" id="OXM85795.1"/>
    </source>
</evidence>
<proteinExistence type="predicted"/>
<evidence type="ECO:0000259" key="2">
    <source>
        <dbReference type="PROSITE" id="PS50975"/>
    </source>
</evidence>
<dbReference type="InterPro" id="IPR011761">
    <property type="entry name" value="ATP-grasp"/>
</dbReference>
<name>A0A229URH5_9BACL</name>
<comment type="caution">
    <text evidence="3">The sequence shown here is derived from an EMBL/GenBank/DDBJ whole genome shotgun (WGS) entry which is preliminary data.</text>
</comment>
<dbReference type="Pfam" id="PF14398">
    <property type="entry name" value="ATPgrasp_YheCD"/>
    <property type="match status" value="1"/>
</dbReference>
<organism evidence="3 4">
    <name type="scientific">Paenibacillus rigui</name>
    <dbReference type="NCBI Taxonomy" id="554312"/>
    <lineage>
        <taxon>Bacteria</taxon>
        <taxon>Bacillati</taxon>
        <taxon>Bacillota</taxon>
        <taxon>Bacilli</taxon>
        <taxon>Bacillales</taxon>
        <taxon>Paenibacillaceae</taxon>
        <taxon>Paenibacillus</taxon>
    </lineage>
</organism>
<dbReference type="GO" id="GO:0046872">
    <property type="term" value="F:metal ion binding"/>
    <property type="evidence" value="ECO:0007669"/>
    <property type="project" value="InterPro"/>
</dbReference>
<dbReference type="PROSITE" id="PS50975">
    <property type="entry name" value="ATP_GRASP"/>
    <property type="match status" value="1"/>
</dbReference>
<reference evidence="3 4" key="1">
    <citation type="submission" date="2017-07" db="EMBL/GenBank/DDBJ databases">
        <title>Genome sequencing and assembly of Paenibacillus rigui.</title>
        <authorList>
            <person name="Mayilraj S."/>
        </authorList>
    </citation>
    <scope>NUCLEOTIDE SEQUENCE [LARGE SCALE GENOMIC DNA]</scope>
    <source>
        <strain evidence="3 4">JCM 16352</strain>
    </source>
</reference>
<dbReference type="InterPro" id="IPR026838">
    <property type="entry name" value="YheC/D"/>
</dbReference>